<dbReference type="PANTHER" id="PTHR43917:SF8">
    <property type="entry name" value="GH16740P-RELATED"/>
    <property type="match status" value="1"/>
</dbReference>
<name>T2MIZ3_HYDVU</name>
<protein>
    <submittedName>
        <fullName evidence="2">Glutathione S-transferase theta-4</fullName>
    </submittedName>
</protein>
<dbReference type="Gene3D" id="3.40.30.10">
    <property type="entry name" value="Glutaredoxin"/>
    <property type="match status" value="1"/>
</dbReference>
<sequence>MSLKIFYDAMSQPSRSVLLFLKCTKIPYVPVLVEIAKGGTRTAEYKLISPSQKVPAMQDGDFLLMESSAILKYLCETRDVDSHWYPKNQMERSKVDEYLAWHHLNLRSGASGIVFKSIFKPMLTGQPPSDVTSELKLFQKSLEMFDSYFLKNTLYISGNEVSIADLLALTEFSQLERNYSTKHPTLHSLTGQTRKNEIQKR</sequence>
<dbReference type="PANTHER" id="PTHR43917">
    <property type="match status" value="1"/>
</dbReference>
<organism evidence="2">
    <name type="scientific">Hydra vulgaris</name>
    <name type="common">Hydra</name>
    <name type="synonym">Hydra attenuata</name>
    <dbReference type="NCBI Taxonomy" id="6087"/>
    <lineage>
        <taxon>Eukaryota</taxon>
        <taxon>Metazoa</taxon>
        <taxon>Cnidaria</taxon>
        <taxon>Hydrozoa</taxon>
        <taxon>Hydroidolina</taxon>
        <taxon>Anthoathecata</taxon>
        <taxon>Aplanulata</taxon>
        <taxon>Hydridae</taxon>
        <taxon>Hydra</taxon>
    </lineage>
</organism>
<dbReference type="InterPro" id="IPR051369">
    <property type="entry name" value="GST_Theta"/>
</dbReference>
<evidence type="ECO:0000313" key="2">
    <source>
        <dbReference type="EMBL" id="CDG72228.1"/>
    </source>
</evidence>
<dbReference type="Gene3D" id="1.20.1050.10">
    <property type="match status" value="1"/>
</dbReference>
<dbReference type="InterPro" id="IPR036282">
    <property type="entry name" value="Glutathione-S-Trfase_C_sf"/>
</dbReference>
<dbReference type="InterPro" id="IPR040079">
    <property type="entry name" value="Glutathione_S-Trfase"/>
</dbReference>
<dbReference type="InterPro" id="IPR036249">
    <property type="entry name" value="Thioredoxin-like_sf"/>
</dbReference>
<gene>
    <name evidence="2" type="primary">GSTT4</name>
</gene>
<dbReference type="GO" id="GO:0004364">
    <property type="term" value="F:glutathione transferase activity"/>
    <property type="evidence" value="ECO:0007669"/>
    <property type="project" value="TreeGrafter"/>
</dbReference>
<dbReference type="OrthoDB" id="422574at2759"/>
<feature type="domain" description="GST N-terminal" evidence="1">
    <location>
        <begin position="1"/>
        <end position="82"/>
    </location>
</feature>
<dbReference type="InterPro" id="IPR004045">
    <property type="entry name" value="Glutathione_S-Trfase_N"/>
</dbReference>
<dbReference type="SFLD" id="SFLDG00358">
    <property type="entry name" value="Main_(cytGST)"/>
    <property type="match status" value="1"/>
</dbReference>
<dbReference type="AlphaFoldDB" id="T2MIZ3"/>
<keyword evidence="2" id="KW-0808">Transferase</keyword>
<dbReference type="GO" id="GO:0006749">
    <property type="term" value="P:glutathione metabolic process"/>
    <property type="evidence" value="ECO:0007669"/>
    <property type="project" value="TreeGrafter"/>
</dbReference>
<dbReference type="PROSITE" id="PS50404">
    <property type="entry name" value="GST_NTER"/>
    <property type="match status" value="1"/>
</dbReference>
<accession>T2MIZ3</accession>
<dbReference type="SUPFAM" id="SSF52833">
    <property type="entry name" value="Thioredoxin-like"/>
    <property type="match status" value="1"/>
</dbReference>
<evidence type="ECO:0000259" key="1">
    <source>
        <dbReference type="PROSITE" id="PS50404"/>
    </source>
</evidence>
<reference evidence="2" key="1">
    <citation type="journal article" date="2013" name="Genome Biol. Evol.">
        <title>Punctuated emergences of genetic and phenotypic innovations in eumetazoan, bilaterian, euteleostome, and hominidae ancestors.</title>
        <authorList>
            <person name="Wenger Y."/>
            <person name="Galliot B."/>
        </authorList>
    </citation>
    <scope>NUCLEOTIDE SEQUENCE</scope>
    <source>
        <tissue evidence="2">Whole animals</tissue>
    </source>
</reference>
<dbReference type="Pfam" id="PF13417">
    <property type="entry name" value="GST_N_3"/>
    <property type="match status" value="1"/>
</dbReference>
<proteinExistence type="evidence at transcript level"/>
<dbReference type="GO" id="GO:0005737">
    <property type="term" value="C:cytoplasm"/>
    <property type="evidence" value="ECO:0007669"/>
    <property type="project" value="TreeGrafter"/>
</dbReference>
<dbReference type="SUPFAM" id="SSF47616">
    <property type="entry name" value="GST C-terminal domain-like"/>
    <property type="match status" value="1"/>
</dbReference>
<dbReference type="SFLD" id="SFLDS00019">
    <property type="entry name" value="Glutathione_Transferase_(cytos"/>
    <property type="match status" value="1"/>
</dbReference>
<dbReference type="EMBL" id="HAAD01005996">
    <property type="protein sequence ID" value="CDG72228.1"/>
    <property type="molecule type" value="mRNA"/>
</dbReference>